<evidence type="ECO:0000256" key="2">
    <source>
        <dbReference type="ARBA" id="ARBA00022723"/>
    </source>
</evidence>
<dbReference type="HAMAP" id="MF_01470">
    <property type="entry name" value="Cas1"/>
    <property type="match status" value="1"/>
</dbReference>
<reference evidence="11 12" key="1">
    <citation type="journal article" date="2014" name="BMC Genomics">
        <title>A genomic perspective on a new bacterial genus and species from the Alcaligenaceae family, Basilea psittacipulmonis.</title>
        <authorList>
            <person name="Whiteson K.L."/>
            <person name="Hernandez D."/>
            <person name="Lazarevic V."/>
            <person name="Gaia N."/>
            <person name="Farinelli L."/>
            <person name="Francois P."/>
            <person name="Pilo P."/>
            <person name="Frey J."/>
            <person name="Schrenzel J."/>
        </authorList>
    </citation>
    <scope>NUCLEOTIDE SEQUENCE [LARGE SCALE GENOMIC DNA]</scope>
    <source>
        <strain evidence="11 12">DSM 24701</strain>
    </source>
</reference>
<dbReference type="KEGG" id="bpsi:IX83_03035"/>
<evidence type="ECO:0000256" key="6">
    <source>
        <dbReference type="ARBA" id="ARBA00023118"/>
    </source>
</evidence>
<organism evidence="11 12">
    <name type="scientific">Basilea psittacipulmonis DSM 24701</name>
    <dbReference type="NCBI Taxonomy" id="1072685"/>
    <lineage>
        <taxon>Bacteria</taxon>
        <taxon>Pseudomonadati</taxon>
        <taxon>Pseudomonadota</taxon>
        <taxon>Betaproteobacteria</taxon>
        <taxon>Burkholderiales</taxon>
        <taxon>Alcaligenaceae</taxon>
        <taxon>Basilea</taxon>
    </lineage>
</organism>
<dbReference type="InterPro" id="IPR042206">
    <property type="entry name" value="CRISPR-assoc_Cas1_C"/>
</dbReference>
<keyword evidence="8 10" id="KW-0464">Manganese</keyword>
<evidence type="ECO:0000256" key="7">
    <source>
        <dbReference type="ARBA" id="ARBA00023125"/>
    </source>
</evidence>
<dbReference type="NCBIfam" id="TIGR03639">
    <property type="entry name" value="cas1_NMENI"/>
    <property type="match status" value="1"/>
</dbReference>
<keyword evidence="7 10" id="KW-0238">DNA-binding</keyword>
<dbReference type="CDD" id="cd09720">
    <property type="entry name" value="Cas1_II"/>
    <property type="match status" value="1"/>
</dbReference>
<keyword evidence="3 10" id="KW-0255">Endonuclease</keyword>
<sequence length="302" mass="34888">MWRSVVINQASKLSLWKQQLYIQQKENYLVPLEDVAVILIEAKEVTITAPLLSAIAEYGITLLTCDQQFLPCGQWLPFSQYHRSLKILNLQLKMSEPLKKQLWQKIVQQKIKNQAWILDYSGHDIAAHRLNKLANEVKSGDKELAESQAASIYFKVLFKEGFNRKNEHPVNAYLNYGYTILRSAVARSLTQYGFLSIIGIHHRSELNAFNLADDFIEPFRQLVDLAVYHKMIAEEINLSLSVQDRHELVKLLNYDIRINNKNYNVLAAIDKTIQSFQASMIHKDSSLLKLPEMVCLKEHAYE</sequence>
<evidence type="ECO:0000256" key="5">
    <source>
        <dbReference type="ARBA" id="ARBA00022842"/>
    </source>
</evidence>
<keyword evidence="12" id="KW-1185">Reference proteome</keyword>
<keyword evidence="4 10" id="KW-0378">Hydrolase</keyword>
<dbReference type="RefSeq" id="WP_038499005.1">
    <property type="nucleotide sequence ID" value="NZ_AFWK01000026.1"/>
</dbReference>
<dbReference type="GO" id="GO:0046872">
    <property type="term" value="F:metal ion binding"/>
    <property type="evidence" value="ECO:0007669"/>
    <property type="project" value="UniProtKB-UniRule"/>
</dbReference>
<dbReference type="NCBIfam" id="TIGR00287">
    <property type="entry name" value="cas1"/>
    <property type="match status" value="1"/>
</dbReference>
<dbReference type="GO" id="GO:0051607">
    <property type="term" value="P:defense response to virus"/>
    <property type="evidence" value="ECO:0007669"/>
    <property type="project" value="UniProtKB-UniRule"/>
</dbReference>
<dbReference type="PANTHER" id="PTHR34353">
    <property type="entry name" value="CRISPR-ASSOCIATED ENDONUCLEASE CAS1 1"/>
    <property type="match status" value="1"/>
</dbReference>
<evidence type="ECO:0000256" key="3">
    <source>
        <dbReference type="ARBA" id="ARBA00022759"/>
    </source>
</evidence>
<evidence type="ECO:0000256" key="4">
    <source>
        <dbReference type="ARBA" id="ARBA00022801"/>
    </source>
</evidence>
<name>A0A077DCT8_9BURK</name>
<dbReference type="AlphaFoldDB" id="A0A077DCT8"/>
<dbReference type="Pfam" id="PF01867">
    <property type="entry name" value="Cas_Cas1"/>
    <property type="match status" value="1"/>
</dbReference>
<evidence type="ECO:0000313" key="11">
    <source>
        <dbReference type="EMBL" id="AIL32419.1"/>
    </source>
</evidence>
<evidence type="ECO:0000256" key="8">
    <source>
        <dbReference type="ARBA" id="ARBA00023211"/>
    </source>
</evidence>
<gene>
    <name evidence="10" type="primary">cas1</name>
    <name evidence="11" type="ORF">IX83_03035</name>
</gene>
<dbReference type="GO" id="GO:0003677">
    <property type="term" value="F:DNA binding"/>
    <property type="evidence" value="ECO:0007669"/>
    <property type="project" value="UniProtKB-KW"/>
</dbReference>
<dbReference type="Gene3D" id="1.20.120.920">
    <property type="entry name" value="CRISPR-associated endonuclease Cas1, C-terminal domain"/>
    <property type="match status" value="1"/>
</dbReference>
<dbReference type="OrthoDB" id="9803119at2"/>
<comment type="cofactor">
    <cofactor evidence="10">
        <name>Mg(2+)</name>
        <dbReference type="ChEBI" id="CHEBI:18420"/>
    </cofactor>
    <cofactor evidence="10">
        <name>Mn(2+)</name>
        <dbReference type="ChEBI" id="CHEBI:29035"/>
    </cofactor>
</comment>
<evidence type="ECO:0000256" key="10">
    <source>
        <dbReference type="HAMAP-Rule" id="MF_01470"/>
    </source>
</evidence>
<dbReference type="EMBL" id="CP009238">
    <property type="protein sequence ID" value="AIL32419.1"/>
    <property type="molecule type" value="Genomic_DNA"/>
</dbReference>
<evidence type="ECO:0000256" key="1">
    <source>
        <dbReference type="ARBA" id="ARBA00022722"/>
    </source>
</evidence>
<comment type="subunit">
    <text evidence="9 10">Homodimer, forms a heterotetramer with a Cas2 homodimer.</text>
</comment>
<dbReference type="InterPro" id="IPR050646">
    <property type="entry name" value="Cas1"/>
</dbReference>
<accession>A0A077DCT8</accession>
<comment type="function">
    <text evidence="10">CRISPR (clustered regularly interspaced short palindromic repeat), is an adaptive immune system that provides protection against mobile genetic elements (viruses, transposable elements and conjugative plasmids). CRISPR clusters contain spacers, sequences complementary to antecedent mobile elements, and target invading nucleic acids. CRISPR clusters are transcribed and processed into CRISPR RNA (crRNA). Acts as a dsDNA endonuclease. Involved in the integration of spacer DNA into the CRISPR cassette.</text>
</comment>
<dbReference type="eggNOG" id="COG1518">
    <property type="taxonomic scope" value="Bacteria"/>
</dbReference>
<dbReference type="EC" id="3.1.-.-" evidence="10"/>
<keyword evidence="6 10" id="KW-0051">Antiviral defense</keyword>
<dbReference type="GO" id="GO:0016787">
    <property type="term" value="F:hydrolase activity"/>
    <property type="evidence" value="ECO:0007669"/>
    <property type="project" value="UniProtKB-KW"/>
</dbReference>
<feature type="binding site" evidence="10">
    <location>
        <position position="217"/>
    </location>
    <ligand>
        <name>Mn(2+)</name>
        <dbReference type="ChEBI" id="CHEBI:29035"/>
    </ligand>
</feature>
<evidence type="ECO:0000313" key="12">
    <source>
        <dbReference type="Proteomes" id="UP000028945"/>
    </source>
</evidence>
<feature type="binding site" evidence="10">
    <location>
        <position position="146"/>
    </location>
    <ligand>
        <name>Mn(2+)</name>
        <dbReference type="ChEBI" id="CHEBI:29035"/>
    </ligand>
</feature>
<protein>
    <recommendedName>
        <fullName evidence="10">CRISPR-associated endonuclease Cas1</fullName>
        <ecNumber evidence="10">3.1.-.-</ecNumber>
    </recommendedName>
</protein>
<dbReference type="InterPro" id="IPR002729">
    <property type="entry name" value="CRISPR-assoc_Cas1"/>
</dbReference>
<evidence type="ECO:0000256" key="9">
    <source>
        <dbReference type="ARBA" id="ARBA00038592"/>
    </source>
</evidence>
<dbReference type="GO" id="GO:0043571">
    <property type="term" value="P:maintenance of CRISPR repeat elements"/>
    <property type="evidence" value="ECO:0007669"/>
    <property type="project" value="UniProtKB-UniRule"/>
</dbReference>
<comment type="similarity">
    <text evidence="10">Belongs to the CRISPR-associated endonuclease Cas1 family.</text>
</comment>
<dbReference type="InterPro" id="IPR019855">
    <property type="entry name" value="CRISPR-assoc_Cas1_NMENI"/>
</dbReference>
<keyword evidence="5 10" id="KW-0460">Magnesium</keyword>
<dbReference type="PANTHER" id="PTHR34353:SF2">
    <property type="entry name" value="CRISPR-ASSOCIATED ENDONUCLEASE CAS1 1"/>
    <property type="match status" value="1"/>
</dbReference>
<dbReference type="HOGENOM" id="CLU_055263_1_0_4"/>
<feature type="binding site" evidence="10">
    <location>
        <position position="202"/>
    </location>
    <ligand>
        <name>Mn(2+)</name>
        <dbReference type="ChEBI" id="CHEBI:29035"/>
    </ligand>
</feature>
<proteinExistence type="inferred from homology"/>
<keyword evidence="1 10" id="KW-0540">Nuclease</keyword>
<dbReference type="GO" id="GO:0004520">
    <property type="term" value="F:DNA endonuclease activity"/>
    <property type="evidence" value="ECO:0007669"/>
    <property type="project" value="InterPro"/>
</dbReference>
<dbReference type="Proteomes" id="UP000028945">
    <property type="component" value="Chromosome"/>
</dbReference>
<keyword evidence="2 10" id="KW-0479">Metal-binding</keyword>